<dbReference type="Pfam" id="PF02566">
    <property type="entry name" value="OsmC"/>
    <property type="match status" value="1"/>
</dbReference>
<dbReference type="PANTHER" id="PTHR42830">
    <property type="entry name" value="OSMOTICALLY INDUCIBLE FAMILY PROTEIN"/>
    <property type="match status" value="1"/>
</dbReference>
<accession>A0A107TGS3</accession>
<reference evidence="1 2" key="1">
    <citation type="submission" date="2015-11" db="EMBL/GenBank/DDBJ databases">
        <title>Expanding the genomic diversity of Burkholderia species for the development of highly accurate diagnostics.</title>
        <authorList>
            <person name="Sahl J."/>
            <person name="Keim P."/>
            <person name="Wagner D."/>
        </authorList>
    </citation>
    <scope>NUCLEOTIDE SEQUENCE [LARGE SCALE GENOMIC DNA]</scope>
    <source>
        <strain evidence="1 2">MSMB1960WGS</strain>
    </source>
</reference>
<dbReference type="SUPFAM" id="SSF82784">
    <property type="entry name" value="OsmC-like"/>
    <property type="match status" value="1"/>
</dbReference>
<dbReference type="InterPro" id="IPR003718">
    <property type="entry name" value="OsmC/Ohr_fam"/>
</dbReference>
<organism evidence="1">
    <name type="scientific">Burkholderia stagnalis</name>
    <dbReference type="NCBI Taxonomy" id="1503054"/>
    <lineage>
        <taxon>Bacteria</taxon>
        <taxon>Pseudomonadati</taxon>
        <taxon>Pseudomonadota</taxon>
        <taxon>Betaproteobacteria</taxon>
        <taxon>Burkholderiales</taxon>
        <taxon>Burkholderiaceae</taxon>
        <taxon>Burkholderia</taxon>
        <taxon>Burkholderia cepacia complex</taxon>
    </lineage>
</organism>
<dbReference type="Proteomes" id="UP000068603">
    <property type="component" value="Unassembled WGS sequence"/>
</dbReference>
<proteinExistence type="predicted"/>
<gene>
    <name evidence="1" type="ORF">WT44_24755</name>
</gene>
<evidence type="ECO:0000313" key="1">
    <source>
        <dbReference type="EMBL" id="KWA57024.1"/>
    </source>
</evidence>
<dbReference type="InterPro" id="IPR015946">
    <property type="entry name" value="KH_dom-like_a/b"/>
</dbReference>
<dbReference type="Gene3D" id="3.30.300.20">
    <property type="match status" value="1"/>
</dbReference>
<dbReference type="PANTHER" id="PTHR42830:SF2">
    <property type="entry name" value="OSMC_OHR FAMILY PROTEIN"/>
    <property type="match status" value="1"/>
</dbReference>
<evidence type="ECO:0000313" key="2">
    <source>
        <dbReference type="Proteomes" id="UP000068603"/>
    </source>
</evidence>
<protein>
    <submittedName>
        <fullName evidence="1">Peroxiredoxin</fullName>
    </submittedName>
</protein>
<sequence>MSTYTAEVEWQGAPDEKFTDNRYSRRHEWRFDGGVTVPASSSPHVVRAPFSDPAAVDPEEAYVVALSSCHMLWFLSIAAQKRFVVTRYRDAAQGTMEKNDAGKEVVTRVVLKPAVTFAGERAPTDAEVAALHHEAHDACFLANSVRTVIDIEGTWSHAGAR</sequence>
<dbReference type="RefSeq" id="WP_060148805.1">
    <property type="nucleotide sequence ID" value="NZ_LPGD01000031.1"/>
</dbReference>
<name>A0A107TGS3_9BURK</name>
<dbReference type="EMBL" id="LPHB01000065">
    <property type="protein sequence ID" value="KWA57024.1"/>
    <property type="molecule type" value="Genomic_DNA"/>
</dbReference>
<dbReference type="InterPro" id="IPR036102">
    <property type="entry name" value="OsmC/Ohrsf"/>
</dbReference>
<dbReference type="InterPro" id="IPR052707">
    <property type="entry name" value="OsmC_Ohr_Peroxiredoxin"/>
</dbReference>
<dbReference type="STRING" id="1503054.WT74_30695"/>
<dbReference type="AlphaFoldDB" id="A0A107TGS3"/>
<comment type="caution">
    <text evidence="1">The sequence shown here is derived from an EMBL/GenBank/DDBJ whole genome shotgun (WGS) entry which is preliminary data.</text>
</comment>